<dbReference type="EMBL" id="JACNEP010000009">
    <property type="protein sequence ID" value="MBC3766710.1"/>
    <property type="molecule type" value="Genomic_DNA"/>
</dbReference>
<dbReference type="Proteomes" id="UP000601768">
    <property type="component" value="Unassembled WGS sequence"/>
</dbReference>
<accession>A0A8J6IVS6</accession>
<comment type="caution">
    <text evidence="1">The sequence shown here is derived from an EMBL/GenBank/DDBJ whole genome shotgun (WGS) entry which is preliminary data.</text>
</comment>
<organism evidence="1 2">
    <name type="scientific">Neptunicella marina</name>
    <dbReference type="NCBI Taxonomy" id="2125989"/>
    <lineage>
        <taxon>Bacteria</taxon>
        <taxon>Pseudomonadati</taxon>
        <taxon>Pseudomonadota</taxon>
        <taxon>Gammaproteobacteria</taxon>
        <taxon>Alteromonadales</taxon>
        <taxon>Alteromonadaceae</taxon>
        <taxon>Neptunicella</taxon>
    </lineage>
</organism>
<protein>
    <submittedName>
        <fullName evidence="1">DUF2384 domain-containing protein</fullName>
    </submittedName>
</protein>
<sequence>MTSEPNDEDVTVEILQQELNSLFKGNEDSMEEWLETRIPVLSGEQPRAMFDTPHRRQRLFQILQEMKFGETA</sequence>
<dbReference type="AlphaFoldDB" id="A0A8J6IVS6"/>
<reference evidence="1" key="2">
    <citation type="submission" date="2020-08" db="EMBL/GenBank/DDBJ databases">
        <authorList>
            <person name="Lai Q."/>
        </authorList>
    </citation>
    <scope>NUCLEOTIDE SEQUENCE</scope>
    <source>
        <strain evidence="1">S27-2</strain>
    </source>
</reference>
<reference evidence="1" key="1">
    <citation type="journal article" date="2018" name="Int. J. Syst. Evol. Microbiol.">
        <title>Neptunicella marina gen. nov., sp. nov., isolated from surface seawater.</title>
        <authorList>
            <person name="Liu X."/>
            <person name="Lai Q."/>
            <person name="Du Y."/>
            <person name="Zhang X."/>
            <person name="Liu Z."/>
            <person name="Sun F."/>
            <person name="Shao Z."/>
        </authorList>
    </citation>
    <scope>NUCLEOTIDE SEQUENCE</scope>
    <source>
        <strain evidence="1">S27-2</strain>
    </source>
</reference>
<gene>
    <name evidence="1" type="ORF">H8B19_12545</name>
</gene>
<proteinExistence type="predicted"/>
<evidence type="ECO:0000313" key="1">
    <source>
        <dbReference type="EMBL" id="MBC3766710.1"/>
    </source>
</evidence>
<keyword evidence="2" id="KW-1185">Reference proteome</keyword>
<name>A0A8J6IVS6_9ALTE</name>
<dbReference type="RefSeq" id="WP_186507236.1">
    <property type="nucleotide sequence ID" value="NZ_JACNEP010000009.1"/>
</dbReference>
<evidence type="ECO:0000313" key="2">
    <source>
        <dbReference type="Proteomes" id="UP000601768"/>
    </source>
</evidence>